<evidence type="ECO:0000313" key="2">
    <source>
        <dbReference type="EMBL" id="EFG04908.2"/>
    </source>
</evidence>
<accession>D5SLW5</accession>
<protein>
    <submittedName>
        <fullName evidence="2">Putative non-ribosomal synthetase</fullName>
    </submittedName>
</protein>
<dbReference type="EMBL" id="CM000914">
    <property type="protein sequence ID" value="EFG04908.2"/>
    <property type="molecule type" value="Genomic_DNA"/>
</dbReference>
<dbReference type="InterPro" id="IPR029063">
    <property type="entry name" value="SAM-dependent_MTases_sf"/>
</dbReference>
<proteinExistence type="predicted"/>
<keyword evidence="2" id="KW-0614">Plasmid</keyword>
<dbReference type="Proteomes" id="UP000002357">
    <property type="component" value="Plasmid pSCL4"/>
</dbReference>
<evidence type="ECO:0000259" key="1">
    <source>
        <dbReference type="Pfam" id="PF08242"/>
    </source>
</evidence>
<keyword evidence="3" id="KW-1185">Reference proteome</keyword>
<name>D5SLW5_STRCL</name>
<dbReference type="AlphaFoldDB" id="D5SLW5"/>
<dbReference type="Pfam" id="PF08242">
    <property type="entry name" value="Methyltransf_12"/>
    <property type="match status" value="1"/>
</dbReference>
<gene>
    <name evidence="2" type="ORF">SCLAV_p1426</name>
</gene>
<feature type="domain" description="Methyltransferase type 12" evidence="1">
    <location>
        <begin position="141"/>
        <end position="252"/>
    </location>
</feature>
<geneLocation type="plasmid" evidence="2 3">
    <name>pSCL4</name>
</geneLocation>
<dbReference type="eggNOG" id="COG2226">
    <property type="taxonomic scope" value="Bacteria"/>
</dbReference>
<dbReference type="SUPFAM" id="SSF53335">
    <property type="entry name" value="S-adenosyl-L-methionine-dependent methyltransferases"/>
    <property type="match status" value="1"/>
</dbReference>
<dbReference type="GeneID" id="93734487"/>
<dbReference type="CDD" id="cd02440">
    <property type="entry name" value="AdoMet_MTases"/>
    <property type="match status" value="1"/>
</dbReference>
<sequence length="494" mass="52733">MTADGTVPGQGRAAEERAAAEARAVEQVTAALLALDLVAAARVTVEPDRRGRRRPVAQVVLAPQAVEESRGSTAAAADLIHDWQDVYEWTYTRSDRLIAADLNLSGWHDSYTGEPLEQRQMLEWIDNTVDLVGGTGPSRVLEIGCGTGLLLFRLAPRTEWYLGLDLSATAISYLGERLGPATGRVRLMQASAQDIGAPGFTGRCAAALHGLPAPHRPDTVLMNSVTQCFPSAAYLTDVLDAAVALLGPGGTIVVGDVRNLALQGAFATSLERAAGPDPAGAEQDRRVAERIRTERELLVDPAFFSVWANGRPRPVRVSVRPKLGTAENELNRFRYDVVLTVEPTVARTCGTVSWQWHGTDGLADLRATVRSATALGRAVRVTGIPNRLVRPFTAPHPSGAGVTPAELAEALAGLPAQVCLSPTGRTEGDLAVVAAPRGLHCELWDEPPADPARLANEPLTAYLERKAPQLLRQRLTDRLPAGLLPGRITVVPAL</sequence>
<evidence type="ECO:0000313" key="3">
    <source>
        <dbReference type="Proteomes" id="UP000002357"/>
    </source>
</evidence>
<dbReference type="InterPro" id="IPR013217">
    <property type="entry name" value="Methyltransf_12"/>
</dbReference>
<dbReference type="OrthoDB" id="2472181at2"/>
<dbReference type="Gene3D" id="3.40.50.150">
    <property type="entry name" value="Vaccinia Virus protein VP39"/>
    <property type="match status" value="1"/>
</dbReference>
<dbReference type="RefSeq" id="WP_003963696.1">
    <property type="nucleotide sequence ID" value="NZ_CM000914.1"/>
</dbReference>
<organism evidence="2 3">
    <name type="scientific">Streptomyces clavuligerus</name>
    <dbReference type="NCBI Taxonomy" id="1901"/>
    <lineage>
        <taxon>Bacteria</taxon>
        <taxon>Bacillati</taxon>
        <taxon>Actinomycetota</taxon>
        <taxon>Actinomycetes</taxon>
        <taxon>Kitasatosporales</taxon>
        <taxon>Streptomycetaceae</taxon>
        <taxon>Streptomyces</taxon>
    </lineage>
</organism>
<reference evidence="2 3" key="1">
    <citation type="journal article" date="2010" name="Genome Biol. Evol.">
        <title>The sequence of a 1.8-mb bacterial linear plasmid reveals a rich evolutionary reservoir of secondary metabolic pathways.</title>
        <authorList>
            <person name="Medema M.H."/>
            <person name="Trefzer A."/>
            <person name="Kovalchuk A."/>
            <person name="van den Berg M."/>
            <person name="Mueller U."/>
            <person name="Heijne W."/>
            <person name="Wu L."/>
            <person name="Alam M.T."/>
            <person name="Ronning C.M."/>
            <person name="Nierman W.C."/>
            <person name="Bovenberg R.A.L."/>
            <person name="Breitling R."/>
            <person name="Takano E."/>
        </authorList>
    </citation>
    <scope>NUCLEOTIDE SEQUENCE [LARGE SCALE GENOMIC DNA]</scope>
    <source>
        <strain evidence="3">ATCC 27064 / DSM 738 / JCM 4710 / NBRC 13307 / NCIMB 12785 / NRRL 3585 / VKM Ac-602</strain>
        <plasmid evidence="2">pSCL4</plasmid>
    </source>
</reference>